<dbReference type="Proteomes" id="UP000055048">
    <property type="component" value="Unassembled WGS sequence"/>
</dbReference>
<dbReference type="EMBL" id="JYDJ01000072">
    <property type="protein sequence ID" value="KRX45672.1"/>
    <property type="molecule type" value="Genomic_DNA"/>
</dbReference>
<reference evidence="1 2" key="1">
    <citation type="submission" date="2015-01" db="EMBL/GenBank/DDBJ databases">
        <title>Evolution of Trichinella species and genotypes.</title>
        <authorList>
            <person name="Korhonen P.K."/>
            <person name="Edoardo P."/>
            <person name="Giuseppe L.R."/>
            <person name="Gasser R.B."/>
        </authorList>
    </citation>
    <scope>NUCLEOTIDE SEQUENCE [LARGE SCALE GENOMIC DNA]</scope>
    <source>
        <strain evidence="1">ISS417</strain>
    </source>
</reference>
<evidence type="ECO:0000313" key="2">
    <source>
        <dbReference type="Proteomes" id="UP000055048"/>
    </source>
</evidence>
<gene>
    <name evidence="1" type="ORF">T05_4353</name>
</gene>
<accession>A0A0V0U337</accession>
<proteinExistence type="predicted"/>
<protein>
    <submittedName>
        <fullName evidence="1">Uncharacterized protein</fullName>
    </submittedName>
</protein>
<comment type="caution">
    <text evidence="1">The sequence shown here is derived from an EMBL/GenBank/DDBJ whole genome shotgun (WGS) entry which is preliminary data.</text>
</comment>
<dbReference type="AlphaFoldDB" id="A0A0V0U337"/>
<name>A0A0V0U337_9BILA</name>
<organism evidence="1 2">
    <name type="scientific">Trichinella murrelli</name>
    <dbReference type="NCBI Taxonomy" id="144512"/>
    <lineage>
        <taxon>Eukaryota</taxon>
        <taxon>Metazoa</taxon>
        <taxon>Ecdysozoa</taxon>
        <taxon>Nematoda</taxon>
        <taxon>Enoplea</taxon>
        <taxon>Dorylaimia</taxon>
        <taxon>Trichinellida</taxon>
        <taxon>Trichinellidae</taxon>
        <taxon>Trichinella</taxon>
    </lineage>
</organism>
<keyword evidence="2" id="KW-1185">Reference proteome</keyword>
<sequence>MLTSNQHTRTQSNRTGIQYLFAITTTTTTAYHTTTDYRSTLLIIIRPTVLLPDLQVPVGLREAQQLLVVGLRLLHYFPLHAEHVPCSPSLVHMKSRNHAGRRVHAFVAGKLVPAVYCLCTDKDIPTYGFILSKSGITGNPQRQS</sequence>
<evidence type="ECO:0000313" key="1">
    <source>
        <dbReference type="EMBL" id="KRX45672.1"/>
    </source>
</evidence>